<dbReference type="PANTHER" id="PTHR11011">
    <property type="entry name" value="MALE STERILITY PROTEIN 2-RELATED"/>
    <property type="match status" value="1"/>
</dbReference>
<evidence type="ECO:0000313" key="8">
    <source>
        <dbReference type="Proteomes" id="UP001497457"/>
    </source>
</evidence>
<dbReference type="Pfam" id="PF03015">
    <property type="entry name" value="Sterile"/>
    <property type="match status" value="1"/>
</dbReference>
<keyword evidence="8" id="KW-1185">Reference proteome</keyword>
<dbReference type="CDD" id="cd09071">
    <property type="entry name" value="FAR_C"/>
    <property type="match status" value="1"/>
</dbReference>
<evidence type="ECO:0000313" key="7">
    <source>
        <dbReference type="EMBL" id="CAL5090280.1"/>
    </source>
</evidence>
<comment type="catalytic activity">
    <reaction evidence="4">
        <text>a long-chain fatty acyl-CoA + 2 NADPH + 2 H(+) = a long-chain primary fatty alcohol + 2 NADP(+) + CoA</text>
        <dbReference type="Rhea" id="RHEA:52716"/>
        <dbReference type="ChEBI" id="CHEBI:15378"/>
        <dbReference type="ChEBI" id="CHEBI:57287"/>
        <dbReference type="ChEBI" id="CHEBI:57783"/>
        <dbReference type="ChEBI" id="CHEBI:58349"/>
        <dbReference type="ChEBI" id="CHEBI:77396"/>
        <dbReference type="ChEBI" id="CHEBI:83139"/>
        <dbReference type="EC" id="1.2.1.84"/>
    </reaction>
</comment>
<dbReference type="Pfam" id="PF07993">
    <property type="entry name" value="NAD_binding_4"/>
    <property type="match status" value="1"/>
</dbReference>
<dbReference type="InterPro" id="IPR013120">
    <property type="entry name" value="FAR_NAD-bd"/>
</dbReference>
<comment type="function">
    <text evidence="4">Catalyzes the reduction of fatty acyl-CoA to fatty alcohols.</text>
</comment>
<dbReference type="AlphaFoldDB" id="A0ABC9GAL4"/>
<dbReference type="PANTHER" id="PTHR11011:SF44">
    <property type="entry name" value="FATTY ACYL-COA REDUCTASE"/>
    <property type="match status" value="1"/>
</dbReference>
<dbReference type="GO" id="GO:0102965">
    <property type="term" value="F:alcohol-forming long-chain fatty acyl-CoA reductase activity"/>
    <property type="evidence" value="ECO:0007669"/>
    <property type="project" value="UniProtKB-EC"/>
</dbReference>
<dbReference type="SUPFAM" id="SSF51735">
    <property type="entry name" value="NAD(P)-binding Rossmann-fold domains"/>
    <property type="match status" value="1"/>
</dbReference>
<keyword evidence="4" id="KW-0560">Oxidoreductase</keyword>
<evidence type="ECO:0000256" key="2">
    <source>
        <dbReference type="ARBA" id="ARBA00022516"/>
    </source>
</evidence>
<proteinExistence type="inferred from homology"/>
<comment type="similarity">
    <text evidence="1 4">Belongs to the fatty acyl-CoA reductase family.</text>
</comment>
<dbReference type="EC" id="1.2.1.84" evidence="4"/>
<evidence type="ECO:0000259" key="5">
    <source>
        <dbReference type="Pfam" id="PF03015"/>
    </source>
</evidence>
<evidence type="ECO:0000256" key="1">
    <source>
        <dbReference type="ARBA" id="ARBA00005928"/>
    </source>
</evidence>
<dbReference type="Proteomes" id="UP001497457">
    <property type="component" value="Chromosome 8b"/>
</dbReference>
<sequence>MVGTMEEATRIPGYFKNKGILITGSTGFLGKSKHTCLSDLVSPKNRKIQQPFCCCICMHCALLAFTCSCALSCLPAVLVEKILRVQPDVKRIYLPVRAPDTESAKKRVQTEVIGKELFGLLRETHGKGFQSFIEEKVVPLAGDIIHENFGVEGAQLSQMTQEINVIVNGAATTNFYERYDVALDVNVMGVKHMCQLARQCPNLEVVLHVSTAYVVGERQGLIMERPFKQGETLREDDPQLRLDVDAELRLARECQRLLAADDAEQKNERKAMKELGLARAREFGWPNTYVFTKAMGEMTLARELAAGDGPAVVIVRPSIITSIQRDPLPGWIEGTRTIDAILIGYAKQNLSCFLADLDLTMDVIPGDMVVNAMMAAAASHAAASPPPDHRRLPQQPPTVYHATSSLRNPAPYAVLYRTGIRYFEAHPRVGPGGRPVRTRRVHFFATVAAFTAYMVVRYRLPLELLRLLNLLCCGLLSRLCAELGRKYAFVMRLVDLYGPFALFRGVFDDANVERLRLGMAEGDRVEFNFDPKTVDWDDYFYKVHIPGVMKYVLK</sequence>
<feature type="domain" description="Fatty acyl-CoA reductase C-terminal" evidence="5">
    <location>
        <begin position="458"/>
        <end position="554"/>
    </location>
</feature>
<evidence type="ECO:0000256" key="3">
    <source>
        <dbReference type="ARBA" id="ARBA00023098"/>
    </source>
</evidence>
<keyword evidence="3 4" id="KW-0443">Lipid metabolism</keyword>
<dbReference type="CDD" id="cd05236">
    <property type="entry name" value="FAR-N_SDR_e"/>
    <property type="match status" value="1"/>
</dbReference>
<protein>
    <recommendedName>
        <fullName evidence="4">Fatty acyl-CoA reductase</fullName>
        <ecNumber evidence="4">1.2.1.84</ecNumber>
    </recommendedName>
</protein>
<feature type="domain" description="Thioester reductase (TE)" evidence="6">
    <location>
        <begin position="76"/>
        <end position="373"/>
    </location>
</feature>
<dbReference type="GO" id="GO:0006629">
    <property type="term" value="P:lipid metabolic process"/>
    <property type="evidence" value="ECO:0007669"/>
    <property type="project" value="UniProtKB-KW"/>
</dbReference>
<evidence type="ECO:0000259" key="6">
    <source>
        <dbReference type="Pfam" id="PF07993"/>
    </source>
</evidence>
<evidence type="ECO:0000256" key="4">
    <source>
        <dbReference type="RuleBase" id="RU363097"/>
    </source>
</evidence>
<gene>
    <name evidence="7" type="ORF">URODEC1_LOCUS113810</name>
</gene>
<reference evidence="7 8" key="2">
    <citation type="submission" date="2024-10" db="EMBL/GenBank/DDBJ databases">
        <authorList>
            <person name="Ryan C."/>
        </authorList>
    </citation>
    <scope>NUCLEOTIDE SEQUENCE [LARGE SCALE GENOMIC DNA]</scope>
</reference>
<dbReference type="Gene3D" id="3.40.50.720">
    <property type="entry name" value="NAD(P)-binding Rossmann-like Domain"/>
    <property type="match status" value="1"/>
</dbReference>
<accession>A0ABC9GAL4</accession>
<name>A0ABC9GAL4_9POAL</name>
<dbReference type="EMBL" id="OZ075118">
    <property type="protein sequence ID" value="CAL5090280.1"/>
    <property type="molecule type" value="Genomic_DNA"/>
</dbReference>
<keyword evidence="4" id="KW-0521">NADP</keyword>
<keyword evidence="2 4" id="KW-0444">Lipid biosynthesis</keyword>
<dbReference type="InterPro" id="IPR036291">
    <property type="entry name" value="NAD(P)-bd_dom_sf"/>
</dbReference>
<organism evidence="7 8">
    <name type="scientific">Urochloa decumbens</name>
    <dbReference type="NCBI Taxonomy" id="240449"/>
    <lineage>
        <taxon>Eukaryota</taxon>
        <taxon>Viridiplantae</taxon>
        <taxon>Streptophyta</taxon>
        <taxon>Embryophyta</taxon>
        <taxon>Tracheophyta</taxon>
        <taxon>Spermatophyta</taxon>
        <taxon>Magnoliopsida</taxon>
        <taxon>Liliopsida</taxon>
        <taxon>Poales</taxon>
        <taxon>Poaceae</taxon>
        <taxon>PACMAD clade</taxon>
        <taxon>Panicoideae</taxon>
        <taxon>Panicodae</taxon>
        <taxon>Paniceae</taxon>
        <taxon>Melinidinae</taxon>
        <taxon>Urochloa</taxon>
    </lineage>
</organism>
<reference evidence="8" key="1">
    <citation type="submission" date="2024-06" db="EMBL/GenBank/DDBJ databases">
        <authorList>
            <person name="Ryan C."/>
        </authorList>
    </citation>
    <scope>NUCLEOTIDE SEQUENCE [LARGE SCALE GENOMIC DNA]</scope>
</reference>
<dbReference type="InterPro" id="IPR033640">
    <property type="entry name" value="FAR_C"/>
</dbReference>
<dbReference type="InterPro" id="IPR026055">
    <property type="entry name" value="FAR"/>
</dbReference>